<dbReference type="AlphaFoldDB" id="A0A918PC64"/>
<name>A0A918PC64_9SPHN</name>
<dbReference type="Pfam" id="PF13318">
    <property type="entry name" value="AtzG-like"/>
    <property type="match status" value="1"/>
</dbReference>
<evidence type="ECO:0008006" key="3">
    <source>
        <dbReference type="Google" id="ProtNLM"/>
    </source>
</evidence>
<sequence>MRISEELVRHLAGHSGLEIAPEHMPGVIRNLEVLEGQILLLFAKPIDPPIEPAPVYRL</sequence>
<evidence type="ECO:0000313" key="2">
    <source>
        <dbReference type="Proteomes" id="UP000648075"/>
    </source>
</evidence>
<dbReference type="EMBL" id="BMZA01000003">
    <property type="protein sequence ID" value="GGY99037.1"/>
    <property type="molecule type" value="Genomic_DNA"/>
</dbReference>
<dbReference type="InterPro" id="IPR025148">
    <property type="entry name" value="AtzG-like"/>
</dbReference>
<accession>A0A918PC64</accession>
<dbReference type="RefSeq" id="WP_189620281.1">
    <property type="nucleotide sequence ID" value="NZ_BMZA01000003.1"/>
</dbReference>
<comment type="caution">
    <text evidence="1">The sequence shown here is derived from an EMBL/GenBank/DDBJ whole genome shotgun (WGS) entry which is preliminary data.</text>
</comment>
<proteinExistence type="predicted"/>
<gene>
    <name evidence="1" type="ORF">GCM10011614_12440</name>
</gene>
<protein>
    <recommendedName>
        <fullName evidence="3">DUF4089 domain-containing protein</fullName>
    </recommendedName>
</protein>
<dbReference type="Proteomes" id="UP000648075">
    <property type="component" value="Unassembled WGS sequence"/>
</dbReference>
<evidence type="ECO:0000313" key="1">
    <source>
        <dbReference type="EMBL" id="GGY99037.1"/>
    </source>
</evidence>
<reference evidence="1" key="1">
    <citation type="journal article" date="2014" name="Int. J. Syst. Evol. Microbiol.">
        <title>Complete genome sequence of Corynebacterium casei LMG S-19264T (=DSM 44701T), isolated from a smear-ripened cheese.</title>
        <authorList>
            <consortium name="US DOE Joint Genome Institute (JGI-PGF)"/>
            <person name="Walter F."/>
            <person name="Albersmeier A."/>
            <person name="Kalinowski J."/>
            <person name="Ruckert C."/>
        </authorList>
    </citation>
    <scope>NUCLEOTIDE SEQUENCE</scope>
    <source>
        <strain evidence="1">KCTC 32255</strain>
    </source>
</reference>
<organism evidence="1 2">
    <name type="scientific">Novosphingobium colocasiae</name>
    <dbReference type="NCBI Taxonomy" id="1256513"/>
    <lineage>
        <taxon>Bacteria</taxon>
        <taxon>Pseudomonadati</taxon>
        <taxon>Pseudomonadota</taxon>
        <taxon>Alphaproteobacteria</taxon>
        <taxon>Sphingomonadales</taxon>
        <taxon>Sphingomonadaceae</taxon>
        <taxon>Novosphingobium</taxon>
    </lineage>
</organism>
<reference evidence="1" key="2">
    <citation type="submission" date="2020-09" db="EMBL/GenBank/DDBJ databases">
        <authorList>
            <person name="Sun Q."/>
            <person name="Kim S."/>
        </authorList>
    </citation>
    <scope>NUCLEOTIDE SEQUENCE</scope>
    <source>
        <strain evidence="1">KCTC 32255</strain>
    </source>
</reference>
<keyword evidence="2" id="KW-1185">Reference proteome</keyword>